<name>A0AAX3BEP7_9SPIR</name>
<gene>
    <name evidence="1" type="ORF">KDW03_01970</name>
</gene>
<reference evidence="1" key="2">
    <citation type="submission" date="2022-06" db="EMBL/GenBank/DDBJ databases">
        <title>Thermospira aquatica gen. nov., sp. nov.</title>
        <authorList>
            <person name="Ben Ali Gam Z."/>
            <person name="Labat M."/>
        </authorList>
    </citation>
    <scope>NUCLEOTIDE SEQUENCE</scope>
    <source>
        <strain evidence="1">F1F22</strain>
    </source>
</reference>
<reference evidence="1" key="1">
    <citation type="submission" date="2021-04" db="EMBL/GenBank/DDBJ databases">
        <authorList>
            <person name="Postec A."/>
        </authorList>
    </citation>
    <scope>NUCLEOTIDE SEQUENCE</scope>
    <source>
        <strain evidence="1">F1F22</strain>
    </source>
</reference>
<protein>
    <submittedName>
        <fullName evidence="1">Uncharacterized protein</fullName>
    </submittedName>
</protein>
<accession>A0AAX3BEP7</accession>
<evidence type="ECO:0000313" key="2">
    <source>
        <dbReference type="Proteomes" id="UP001056539"/>
    </source>
</evidence>
<dbReference type="KEGG" id="taqu:KDW03_01970"/>
<dbReference type="AlphaFoldDB" id="A0AAX3BEP7"/>
<dbReference type="EMBL" id="CP073355">
    <property type="protein sequence ID" value="URA10593.1"/>
    <property type="molecule type" value="Genomic_DNA"/>
</dbReference>
<evidence type="ECO:0000313" key="1">
    <source>
        <dbReference type="EMBL" id="URA10593.1"/>
    </source>
</evidence>
<dbReference type="RefSeq" id="WP_271435719.1">
    <property type="nucleotide sequence ID" value="NZ_CP073355.1"/>
</dbReference>
<organism evidence="1 2">
    <name type="scientific">Thermospira aquatica</name>
    <dbReference type="NCBI Taxonomy" id="2828656"/>
    <lineage>
        <taxon>Bacteria</taxon>
        <taxon>Pseudomonadati</taxon>
        <taxon>Spirochaetota</taxon>
        <taxon>Spirochaetia</taxon>
        <taxon>Brevinematales</taxon>
        <taxon>Thermospiraceae</taxon>
        <taxon>Thermospira</taxon>
    </lineage>
</organism>
<keyword evidence="2" id="KW-1185">Reference proteome</keyword>
<proteinExistence type="predicted"/>
<dbReference type="Proteomes" id="UP001056539">
    <property type="component" value="Chromosome"/>
</dbReference>
<sequence length="240" mass="27969">MKIRFILGIMIILNLTTCGESKLKVDELKIVETKIVSESEPNTKPKKEFLDGIMRMAISVVTLRIPAVDAYNSWEITHGKDIMELADEDPATAWISRDDGLTDYSGCRIYHLAGYDIKRKDHLPYAIDILPGGQRVRKYKVYNRPKRIRLELYHIPFHYAKSLDDDSYVLEDEIRLIYVVIAELTDELAWQRIRINIEDSEEYLGERMAGRLVIEDIYPGITNHTAISMIRFVYREKEEE</sequence>